<evidence type="ECO:0000256" key="2">
    <source>
        <dbReference type="ARBA" id="ARBA00022801"/>
    </source>
</evidence>
<name>A0AAD8LFY5_TARER</name>
<dbReference type="InterPro" id="IPR051132">
    <property type="entry name" value="3-5_Exonuclease_domain"/>
</dbReference>
<reference evidence="4" key="1">
    <citation type="journal article" date="2023" name="bioRxiv">
        <title>Improved chromosome-level genome assembly for marigold (Tagetes erecta).</title>
        <authorList>
            <person name="Jiang F."/>
            <person name="Yuan L."/>
            <person name="Wang S."/>
            <person name="Wang H."/>
            <person name="Xu D."/>
            <person name="Wang A."/>
            <person name="Fan W."/>
        </authorList>
    </citation>
    <scope>NUCLEOTIDE SEQUENCE</scope>
    <source>
        <strain evidence="4">WSJ</strain>
        <tissue evidence="4">Leaf</tissue>
    </source>
</reference>
<comment type="caution">
    <text evidence="4">The sequence shown here is derived from an EMBL/GenBank/DDBJ whole genome shotgun (WGS) entry which is preliminary data.</text>
</comment>
<protein>
    <recommendedName>
        <fullName evidence="3">3'-5' exonuclease domain-containing protein</fullName>
    </recommendedName>
</protein>
<dbReference type="GO" id="GO:0006139">
    <property type="term" value="P:nucleobase-containing compound metabolic process"/>
    <property type="evidence" value="ECO:0007669"/>
    <property type="project" value="InterPro"/>
</dbReference>
<dbReference type="FunFam" id="3.30.420.10:FF:000054">
    <property type="entry name" value="Werner Syndrome-like exonuclease"/>
    <property type="match status" value="1"/>
</dbReference>
<dbReference type="EMBL" id="JAUHHV010000001">
    <property type="protein sequence ID" value="KAK1441479.1"/>
    <property type="molecule type" value="Genomic_DNA"/>
</dbReference>
<gene>
    <name evidence="4" type="ORF">QVD17_07400</name>
</gene>
<dbReference type="Pfam" id="PF01612">
    <property type="entry name" value="DNA_pol_A_exo1"/>
    <property type="match status" value="1"/>
</dbReference>
<evidence type="ECO:0000256" key="1">
    <source>
        <dbReference type="ARBA" id="ARBA00022722"/>
    </source>
</evidence>
<dbReference type="InterPro" id="IPR012337">
    <property type="entry name" value="RNaseH-like_sf"/>
</dbReference>
<accession>A0AAD8LFY5</accession>
<dbReference type="Proteomes" id="UP001229421">
    <property type="component" value="Unassembled WGS sequence"/>
</dbReference>
<dbReference type="SUPFAM" id="SSF53098">
    <property type="entry name" value="Ribonuclease H-like"/>
    <property type="match status" value="1"/>
</dbReference>
<keyword evidence="1" id="KW-0540">Nuclease</keyword>
<keyword evidence="2" id="KW-0378">Hydrolase</keyword>
<evidence type="ECO:0000259" key="3">
    <source>
        <dbReference type="SMART" id="SM00474"/>
    </source>
</evidence>
<evidence type="ECO:0000313" key="4">
    <source>
        <dbReference type="EMBL" id="KAK1441479.1"/>
    </source>
</evidence>
<dbReference type="GO" id="GO:0005634">
    <property type="term" value="C:nucleus"/>
    <property type="evidence" value="ECO:0007669"/>
    <property type="project" value="TreeGrafter"/>
</dbReference>
<dbReference type="GO" id="GO:0008408">
    <property type="term" value="F:3'-5' exonuclease activity"/>
    <property type="evidence" value="ECO:0007669"/>
    <property type="project" value="InterPro"/>
</dbReference>
<dbReference type="Gene3D" id="3.30.420.10">
    <property type="entry name" value="Ribonuclease H-like superfamily/Ribonuclease H"/>
    <property type="match status" value="1"/>
</dbReference>
<dbReference type="CDD" id="cd06141">
    <property type="entry name" value="WRN_exo"/>
    <property type="match status" value="1"/>
</dbReference>
<organism evidence="4 5">
    <name type="scientific">Tagetes erecta</name>
    <name type="common">African marigold</name>
    <dbReference type="NCBI Taxonomy" id="13708"/>
    <lineage>
        <taxon>Eukaryota</taxon>
        <taxon>Viridiplantae</taxon>
        <taxon>Streptophyta</taxon>
        <taxon>Embryophyta</taxon>
        <taxon>Tracheophyta</taxon>
        <taxon>Spermatophyta</taxon>
        <taxon>Magnoliopsida</taxon>
        <taxon>eudicotyledons</taxon>
        <taxon>Gunneridae</taxon>
        <taxon>Pentapetalae</taxon>
        <taxon>asterids</taxon>
        <taxon>campanulids</taxon>
        <taxon>Asterales</taxon>
        <taxon>Asteraceae</taxon>
        <taxon>Asteroideae</taxon>
        <taxon>Heliantheae alliance</taxon>
        <taxon>Tageteae</taxon>
        <taxon>Tagetes</taxon>
    </lineage>
</organism>
<dbReference type="SMART" id="SM00474">
    <property type="entry name" value="35EXOc"/>
    <property type="match status" value="1"/>
</dbReference>
<keyword evidence="5" id="KW-1185">Reference proteome</keyword>
<dbReference type="GO" id="GO:0003676">
    <property type="term" value="F:nucleic acid binding"/>
    <property type="evidence" value="ECO:0007669"/>
    <property type="project" value="InterPro"/>
</dbReference>
<dbReference type="GO" id="GO:0005737">
    <property type="term" value="C:cytoplasm"/>
    <property type="evidence" value="ECO:0007669"/>
    <property type="project" value="TreeGrafter"/>
</dbReference>
<dbReference type="PANTHER" id="PTHR13620:SF105">
    <property type="entry name" value="OS01G0737700 PROTEIN"/>
    <property type="match status" value="1"/>
</dbReference>
<dbReference type="AlphaFoldDB" id="A0AAD8LFY5"/>
<dbReference type="InterPro" id="IPR036397">
    <property type="entry name" value="RNaseH_sf"/>
</dbReference>
<proteinExistence type="predicted"/>
<feature type="domain" description="3'-5' exonuclease" evidence="3">
    <location>
        <begin position="36"/>
        <end position="219"/>
    </location>
</feature>
<dbReference type="InterPro" id="IPR002562">
    <property type="entry name" value="3'-5'_exonuclease_dom"/>
</dbReference>
<dbReference type="PANTHER" id="PTHR13620">
    <property type="entry name" value="3-5 EXONUCLEASE"/>
    <property type="match status" value="1"/>
</dbReference>
<sequence length="220" mass="25220">MSSISMFVHQHPNNTHNTYRLQFHEHTIETLVTNSPNYVDAWISQTENILIHHHHHRNRQHPLIVGLDVEWRPNQARNIQNPVATLQLCVENRCMVFQIIHSPSIPNSLVNFLRNDSYAFAGVGIENDVEKLVRDYNLMVAKTIDLRTLAANVYGVWELRNVGLKALSSRVLGKEVNKAKSVTMSKWDDHCLSPLQVEYASIDAFLSFEIGRVLISGNRF</sequence>
<evidence type="ECO:0000313" key="5">
    <source>
        <dbReference type="Proteomes" id="UP001229421"/>
    </source>
</evidence>